<proteinExistence type="inferred from homology"/>
<comment type="similarity">
    <text evidence="5">Belongs to the major facilitator superfamily. Sugar transporter (TC 2.A.1.1) family.</text>
</comment>
<keyword evidence="9" id="KW-1185">Reference proteome</keyword>
<dbReference type="InterPro" id="IPR045263">
    <property type="entry name" value="GLUT"/>
</dbReference>
<evidence type="ECO:0000256" key="4">
    <source>
        <dbReference type="ARBA" id="ARBA00023136"/>
    </source>
</evidence>
<dbReference type="InterPro" id="IPR005829">
    <property type="entry name" value="Sugar_transporter_CS"/>
</dbReference>
<feature type="transmembrane region" description="Helical" evidence="6">
    <location>
        <begin position="309"/>
        <end position="329"/>
    </location>
</feature>
<evidence type="ECO:0000256" key="1">
    <source>
        <dbReference type="ARBA" id="ARBA00004141"/>
    </source>
</evidence>
<dbReference type="PRINTS" id="PR00171">
    <property type="entry name" value="SUGRTRNSPORT"/>
</dbReference>
<protein>
    <recommendedName>
        <fullName evidence="7">Major facilitator superfamily (MFS) profile domain-containing protein</fullName>
    </recommendedName>
</protein>
<dbReference type="EMBL" id="CATQJA010002582">
    <property type="protein sequence ID" value="CAJ0571810.1"/>
    <property type="molecule type" value="Genomic_DNA"/>
</dbReference>
<dbReference type="InterPro" id="IPR036259">
    <property type="entry name" value="MFS_trans_sf"/>
</dbReference>
<keyword evidence="5" id="KW-0813">Transport</keyword>
<dbReference type="InterPro" id="IPR020846">
    <property type="entry name" value="MFS_dom"/>
</dbReference>
<reference evidence="8" key="1">
    <citation type="submission" date="2023-06" db="EMBL/GenBank/DDBJ databases">
        <authorList>
            <person name="Delattre M."/>
        </authorList>
    </citation>
    <scope>NUCLEOTIDE SEQUENCE</scope>
    <source>
        <strain evidence="8">AF72</strain>
    </source>
</reference>
<feature type="transmembrane region" description="Helical" evidence="6">
    <location>
        <begin position="382"/>
        <end position="400"/>
    </location>
</feature>
<evidence type="ECO:0000313" key="9">
    <source>
        <dbReference type="Proteomes" id="UP001177023"/>
    </source>
</evidence>
<comment type="subcellular location">
    <subcellularLocation>
        <location evidence="1">Membrane</location>
        <topology evidence="1">Multi-pass membrane protein</topology>
    </subcellularLocation>
</comment>
<dbReference type="InterPro" id="IPR003663">
    <property type="entry name" value="Sugar/inositol_transpt"/>
</dbReference>
<feature type="transmembrane region" description="Helical" evidence="6">
    <location>
        <begin position="281"/>
        <end position="303"/>
    </location>
</feature>
<evidence type="ECO:0000256" key="5">
    <source>
        <dbReference type="RuleBase" id="RU003346"/>
    </source>
</evidence>
<dbReference type="SUPFAM" id="SSF103473">
    <property type="entry name" value="MFS general substrate transporter"/>
    <property type="match status" value="1"/>
</dbReference>
<evidence type="ECO:0000313" key="8">
    <source>
        <dbReference type="EMBL" id="CAJ0571810.1"/>
    </source>
</evidence>
<dbReference type="GO" id="GO:0016020">
    <property type="term" value="C:membrane"/>
    <property type="evidence" value="ECO:0007669"/>
    <property type="project" value="UniProtKB-SubCell"/>
</dbReference>
<dbReference type="Pfam" id="PF00083">
    <property type="entry name" value="Sugar_tr"/>
    <property type="match status" value="1"/>
</dbReference>
<dbReference type="Proteomes" id="UP001177023">
    <property type="component" value="Unassembled WGS sequence"/>
</dbReference>
<dbReference type="PANTHER" id="PTHR23503:SF121">
    <property type="entry name" value="MAJOR FACILITATOR SUPERFAMILY (MFS) PROFILE DOMAIN-CONTAINING PROTEIN"/>
    <property type="match status" value="1"/>
</dbReference>
<dbReference type="Gene3D" id="1.20.1250.20">
    <property type="entry name" value="MFS general substrate transporter like domains"/>
    <property type="match status" value="1"/>
</dbReference>
<feature type="transmembrane region" description="Helical" evidence="6">
    <location>
        <begin position="101"/>
        <end position="121"/>
    </location>
</feature>
<keyword evidence="3 6" id="KW-1133">Transmembrane helix</keyword>
<feature type="transmembrane region" description="Helical" evidence="6">
    <location>
        <begin position="350"/>
        <end position="370"/>
    </location>
</feature>
<feature type="transmembrane region" description="Helical" evidence="6">
    <location>
        <begin position="40"/>
        <end position="60"/>
    </location>
</feature>
<keyword evidence="2 6" id="KW-0812">Transmembrane</keyword>
<feature type="transmembrane region" description="Helical" evidence="6">
    <location>
        <begin position="214"/>
        <end position="237"/>
    </location>
</feature>
<dbReference type="NCBIfam" id="TIGR00879">
    <property type="entry name" value="SP"/>
    <property type="match status" value="1"/>
</dbReference>
<feature type="transmembrane region" description="Helical" evidence="6">
    <location>
        <begin position="133"/>
        <end position="152"/>
    </location>
</feature>
<feature type="non-terminal residue" evidence="8">
    <location>
        <position position="1"/>
    </location>
</feature>
<name>A0AA36G0W7_9BILA</name>
<feature type="domain" description="Major facilitator superfamily (MFS) profile" evidence="7">
    <location>
        <begin position="1"/>
        <end position="404"/>
    </location>
</feature>
<dbReference type="PROSITE" id="PS50850">
    <property type="entry name" value="MFS"/>
    <property type="match status" value="1"/>
</dbReference>
<dbReference type="AlphaFoldDB" id="A0AA36G0W7"/>
<feature type="transmembrane region" description="Helical" evidence="6">
    <location>
        <begin position="66"/>
        <end position="89"/>
    </location>
</feature>
<evidence type="ECO:0000256" key="3">
    <source>
        <dbReference type="ARBA" id="ARBA00022989"/>
    </source>
</evidence>
<comment type="caution">
    <text evidence="8">The sequence shown here is derived from an EMBL/GenBank/DDBJ whole genome shotgun (WGS) entry which is preliminary data.</text>
</comment>
<accession>A0AA36G0W7</accession>
<evidence type="ECO:0000256" key="6">
    <source>
        <dbReference type="SAM" id="Phobius"/>
    </source>
</evidence>
<sequence length="455" mass="49729">MGSTSLNLIWAVVVGSVSLGALFGALLVRVLSETCGRRNALIVNGIFNVIGALCELFARSAKSPELLIAGRFILGANMGLTSGVVPMYLMELTPARYRGAAGTLHMVAVSFADWFSLLIGLPEVLGGADLWPYAFALPGLPALALCLILPFCPESPKYLLMTKGNREAAYSAIEQLVGSDQAKAVFTDLIRESARDKSPNGTFRELFTSKKLRLPLTVSLFIMFAQQFTGCTAVFAYSTDMFMNANLDPQTARFSTLAIGIVYFLFACSAPILIDRVGRRPLSLFQLVACLFSLSLLCLFTGIQQYAEAAWASYGTIGALILYMCVYGVGSPIPWMITGELFNQQFRSTAVTVSVFFAYSMAFIISSAYLPFQQLVGVTFSYLPFIIVSIVSIFVLYFILPETKNRDVNDIVNEARARTHSVSIGSPWHAVTQEGREEMRRVLDDISEGYSSISN</sequence>
<organism evidence="8 9">
    <name type="scientific">Mesorhabditis spiculigera</name>
    <dbReference type="NCBI Taxonomy" id="96644"/>
    <lineage>
        <taxon>Eukaryota</taxon>
        <taxon>Metazoa</taxon>
        <taxon>Ecdysozoa</taxon>
        <taxon>Nematoda</taxon>
        <taxon>Chromadorea</taxon>
        <taxon>Rhabditida</taxon>
        <taxon>Rhabditina</taxon>
        <taxon>Rhabditomorpha</taxon>
        <taxon>Rhabditoidea</taxon>
        <taxon>Rhabditidae</taxon>
        <taxon>Mesorhabditinae</taxon>
        <taxon>Mesorhabditis</taxon>
    </lineage>
</organism>
<keyword evidence="4 6" id="KW-0472">Membrane</keyword>
<gene>
    <name evidence="8" type="ORF">MSPICULIGERA_LOCUS10208</name>
</gene>
<dbReference type="PROSITE" id="PS00217">
    <property type="entry name" value="SUGAR_TRANSPORT_2"/>
    <property type="match status" value="1"/>
</dbReference>
<dbReference type="GO" id="GO:0015149">
    <property type="term" value="F:hexose transmembrane transporter activity"/>
    <property type="evidence" value="ECO:0007669"/>
    <property type="project" value="TreeGrafter"/>
</dbReference>
<feature type="transmembrane region" description="Helical" evidence="6">
    <location>
        <begin position="6"/>
        <end position="28"/>
    </location>
</feature>
<evidence type="ECO:0000256" key="2">
    <source>
        <dbReference type="ARBA" id="ARBA00022692"/>
    </source>
</evidence>
<dbReference type="InterPro" id="IPR005828">
    <property type="entry name" value="MFS_sugar_transport-like"/>
</dbReference>
<feature type="transmembrane region" description="Helical" evidence="6">
    <location>
        <begin position="257"/>
        <end position="274"/>
    </location>
</feature>
<dbReference type="PANTHER" id="PTHR23503">
    <property type="entry name" value="SOLUTE CARRIER FAMILY 2"/>
    <property type="match status" value="1"/>
</dbReference>
<evidence type="ECO:0000259" key="7">
    <source>
        <dbReference type="PROSITE" id="PS50850"/>
    </source>
</evidence>